<dbReference type="AlphaFoldDB" id="A0A316YJZ8"/>
<accession>A0A316YJZ8</accession>
<dbReference type="InterPro" id="IPR057394">
    <property type="entry name" value="PIGBOS1"/>
</dbReference>
<dbReference type="Proteomes" id="UP000245768">
    <property type="component" value="Unassembled WGS sequence"/>
</dbReference>
<keyword evidence="2" id="KW-0472">Membrane</keyword>
<dbReference type="InParanoid" id="A0A316YJZ8"/>
<reference evidence="3" key="1">
    <citation type="journal article" date="2018" name="Mol. Biol. Evol.">
        <title>Broad Genomic Sampling Reveals a Smut Pathogenic Ancestry of the Fungal Clade Ustilaginomycotina.</title>
        <authorList>
            <person name="Kijpornyongpan T."/>
            <person name="Mondo S.J."/>
            <person name="Barry K."/>
            <person name="Sandor L."/>
            <person name="Lee J."/>
            <person name="Lipzen A."/>
            <person name="Pangilinan J."/>
            <person name="LaButti K."/>
            <person name="Hainaut M."/>
            <person name="Henrissat B."/>
            <person name="Grigoriev I.V."/>
            <person name="Spatafora J.W."/>
            <person name="Aime M.C."/>
        </authorList>
    </citation>
    <scope>NUCLEOTIDE SEQUENCE [LARGE SCALE GENOMIC DNA]</scope>
    <source>
        <strain evidence="3">MCA 4198</strain>
    </source>
</reference>
<feature type="region of interest" description="Disordered" evidence="1">
    <location>
        <begin position="46"/>
        <end position="94"/>
    </location>
</feature>
<dbReference type="OrthoDB" id="4093673at2759"/>
<dbReference type="Pfam" id="PF23670">
    <property type="entry name" value="PIGBOS1"/>
    <property type="match status" value="1"/>
</dbReference>
<evidence type="ECO:0000313" key="3">
    <source>
        <dbReference type="EMBL" id="PWN89539.1"/>
    </source>
</evidence>
<evidence type="ECO:0000256" key="1">
    <source>
        <dbReference type="SAM" id="MobiDB-lite"/>
    </source>
</evidence>
<proteinExistence type="predicted"/>
<organism evidence="3 4">
    <name type="scientific">Acaromyces ingoldii</name>
    <dbReference type="NCBI Taxonomy" id="215250"/>
    <lineage>
        <taxon>Eukaryota</taxon>
        <taxon>Fungi</taxon>
        <taxon>Dikarya</taxon>
        <taxon>Basidiomycota</taxon>
        <taxon>Ustilaginomycotina</taxon>
        <taxon>Exobasidiomycetes</taxon>
        <taxon>Exobasidiales</taxon>
        <taxon>Cryptobasidiaceae</taxon>
        <taxon>Acaromyces</taxon>
    </lineage>
</organism>
<sequence>MSWAQRFLPLAVASSIGIISGVYIFDPIVRQYTVDAGLAPEHRALLRPNPDDAAEGAQQSGGKSGGELQRELNAAIPRELGQDTKGQQQQQKVV</sequence>
<dbReference type="EMBL" id="KZ819637">
    <property type="protein sequence ID" value="PWN89539.1"/>
    <property type="molecule type" value="Genomic_DNA"/>
</dbReference>
<evidence type="ECO:0000313" key="4">
    <source>
        <dbReference type="Proteomes" id="UP000245768"/>
    </source>
</evidence>
<name>A0A316YJZ8_9BASI</name>
<dbReference type="RefSeq" id="XP_025376737.1">
    <property type="nucleotide sequence ID" value="XM_025518077.1"/>
</dbReference>
<dbReference type="GeneID" id="37039993"/>
<protein>
    <submittedName>
        <fullName evidence="3">Uncharacterized protein</fullName>
    </submittedName>
</protein>
<evidence type="ECO:0000256" key="2">
    <source>
        <dbReference type="SAM" id="Phobius"/>
    </source>
</evidence>
<keyword evidence="4" id="KW-1185">Reference proteome</keyword>
<feature type="transmembrane region" description="Helical" evidence="2">
    <location>
        <begin position="7"/>
        <end position="25"/>
    </location>
</feature>
<keyword evidence="2" id="KW-1133">Transmembrane helix</keyword>
<keyword evidence="2" id="KW-0812">Transmembrane</keyword>
<gene>
    <name evidence="3" type="ORF">FA10DRAFT_147311</name>
</gene>